<feature type="non-terminal residue" evidence="2">
    <location>
        <position position="1"/>
    </location>
</feature>
<comment type="caution">
    <text evidence="2">The sequence shown here is derived from an EMBL/GenBank/DDBJ whole genome shotgun (WGS) entry which is preliminary data.</text>
</comment>
<keyword evidence="1" id="KW-0732">Signal</keyword>
<sequence>ILLAMGLFIPWGFHLHPMMAGAAIACSSWKKLFDDGGLINYLIIFMKQDPVSNYGGSRYSKLATDD</sequence>
<dbReference type="Proteomes" id="UP000789570">
    <property type="component" value="Unassembled WGS sequence"/>
</dbReference>
<feature type="chain" id="PRO_5040387485" evidence="1">
    <location>
        <begin position="23"/>
        <end position="66"/>
    </location>
</feature>
<feature type="non-terminal residue" evidence="2">
    <location>
        <position position="66"/>
    </location>
</feature>
<accession>A0A9N9J7Y1</accession>
<dbReference type="EMBL" id="CAJVPQ010026655">
    <property type="protein sequence ID" value="CAG8769382.1"/>
    <property type="molecule type" value="Genomic_DNA"/>
</dbReference>
<reference evidence="2" key="1">
    <citation type="submission" date="2021-06" db="EMBL/GenBank/DDBJ databases">
        <authorList>
            <person name="Kallberg Y."/>
            <person name="Tangrot J."/>
            <person name="Rosling A."/>
        </authorList>
    </citation>
    <scope>NUCLEOTIDE SEQUENCE</scope>
    <source>
        <strain evidence="2">UK204</strain>
    </source>
</reference>
<protein>
    <submittedName>
        <fullName evidence="2">5986_t:CDS:1</fullName>
    </submittedName>
</protein>
<keyword evidence="3" id="KW-1185">Reference proteome</keyword>
<evidence type="ECO:0000313" key="3">
    <source>
        <dbReference type="Proteomes" id="UP000789570"/>
    </source>
</evidence>
<feature type="signal peptide" evidence="1">
    <location>
        <begin position="1"/>
        <end position="22"/>
    </location>
</feature>
<evidence type="ECO:0000313" key="2">
    <source>
        <dbReference type="EMBL" id="CAG8769382.1"/>
    </source>
</evidence>
<evidence type="ECO:0000256" key="1">
    <source>
        <dbReference type="SAM" id="SignalP"/>
    </source>
</evidence>
<organism evidence="2 3">
    <name type="scientific">Funneliformis caledonium</name>
    <dbReference type="NCBI Taxonomy" id="1117310"/>
    <lineage>
        <taxon>Eukaryota</taxon>
        <taxon>Fungi</taxon>
        <taxon>Fungi incertae sedis</taxon>
        <taxon>Mucoromycota</taxon>
        <taxon>Glomeromycotina</taxon>
        <taxon>Glomeromycetes</taxon>
        <taxon>Glomerales</taxon>
        <taxon>Glomeraceae</taxon>
        <taxon>Funneliformis</taxon>
    </lineage>
</organism>
<dbReference type="OrthoDB" id="5599491at2759"/>
<name>A0A9N9J7Y1_9GLOM</name>
<proteinExistence type="predicted"/>
<dbReference type="AlphaFoldDB" id="A0A9N9J7Y1"/>
<gene>
    <name evidence="2" type="ORF">FCALED_LOCUS17435</name>
</gene>